<dbReference type="AlphaFoldDB" id="A0AAD7HR04"/>
<protein>
    <submittedName>
        <fullName evidence="1">Uncharacterized protein</fullName>
    </submittedName>
</protein>
<evidence type="ECO:0000313" key="2">
    <source>
        <dbReference type="Proteomes" id="UP001215280"/>
    </source>
</evidence>
<comment type="caution">
    <text evidence="1">The sequence shown here is derived from an EMBL/GenBank/DDBJ whole genome shotgun (WGS) entry which is preliminary data.</text>
</comment>
<reference evidence="1" key="1">
    <citation type="submission" date="2023-03" db="EMBL/GenBank/DDBJ databases">
        <title>Massive genome expansion in bonnet fungi (Mycena s.s.) driven by repeated elements and novel gene families across ecological guilds.</title>
        <authorList>
            <consortium name="Lawrence Berkeley National Laboratory"/>
            <person name="Harder C.B."/>
            <person name="Miyauchi S."/>
            <person name="Viragh M."/>
            <person name="Kuo A."/>
            <person name="Thoen E."/>
            <person name="Andreopoulos B."/>
            <person name="Lu D."/>
            <person name="Skrede I."/>
            <person name="Drula E."/>
            <person name="Henrissat B."/>
            <person name="Morin E."/>
            <person name="Kohler A."/>
            <person name="Barry K."/>
            <person name="LaButti K."/>
            <person name="Morin E."/>
            <person name="Salamov A."/>
            <person name="Lipzen A."/>
            <person name="Mereny Z."/>
            <person name="Hegedus B."/>
            <person name="Baldrian P."/>
            <person name="Stursova M."/>
            <person name="Weitz H."/>
            <person name="Taylor A."/>
            <person name="Grigoriev I.V."/>
            <person name="Nagy L.G."/>
            <person name="Martin F."/>
            <person name="Kauserud H."/>
        </authorList>
    </citation>
    <scope>NUCLEOTIDE SEQUENCE</scope>
    <source>
        <strain evidence="1">CBHHK188m</strain>
    </source>
</reference>
<dbReference type="Proteomes" id="UP001215280">
    <property type="component" value="Unassembled WGS sequence"/>
</dbReference>
<proteinExistence type="predicted"/>
<keyword evidence="2" id="KW-1185">Reference proteome</keyword>
<dbReference type="EMBL" id="JARJLG010000220">
    <property type="protein sequence ID" value="KAJ7726337.1"/>
    <property type="molecule type" value="Genomic_DNA"/>
</dbReference>
<accession>A0AAD7HR04</accession>
<name>A0AAD7HR04_9AGAR</name>
<organism evidence="1 2">
    <name type="scientific">Mycena maculata</name>
    <dbReference type="NCBI Taxonomy" id="230809"/>
    <lineage>
        <taxon>Eukaryota</taxon>
        <taxon>Fungi</taxon>
        <taxon>Dikarya</taxon>
        <taxon>Basidiomycota</taxon>
        <taxon>Agaricomycotina</taxon>
        <taxon>Agaricomycetes</taxon>
        <taxon>Agaricomycetidae</taxon>
        <taxon>Agaricales</taxon>
        <taxon>Marasmiineae</taxon>
        <taxon>Mycenaceae</taxon>
        <taxon>Mycena</taxon>
    </lineage>
</organism>
<evidence type="ECO:0000313" key="1">
    <source>
        <dbReference type="EMBL" id="KAJ7726337.1"/>
    </source>
</evidence>
<gene>
    <name evidence="1" type="ORF">DFH07DRAFT_758174</name>
</gene>
<sequence length="283" mass="32692">MHSFMAPYDDECAQLAVGVRTFNALDRDWFQLRGYNIFEMGDIIAIEKMLNIKGHIGFSPYRSCEIKGVRNVTDGKKIYYVPLTCPDGRSWDPRNLPLRSPERLAEVIQKIDSCTTTKAKDDLRKFHGIKGLPALRRVGSLHYGRSSPWEFMHLIIEGNIQNLVKFWSGQYKGLDTGTGSYEISDDTWAVIWQETAAAVQHLPADFVRVLGDNPVYYTAEAWCFWFVYLAPILLKGRFDDPKYYEHACQFSDIVKCCLRFTSTHPQINGLRDNIIDWVRKYEE</sequence>